<evidence type="ECO:0000313" key="2">
    <source>
        <dbReference type="Proteomes" id="UP000256334"/>
    </source>
</evidence>
<organism evidence="1 2">
    <name type="scientific">Kushneria indalinina DSM 14324</name>
    <dbReference type="NCBI Taxonomy" id="1122140"/>
    <lineage>
        <taxon>Bacteria</taxon>
        <taxon>Pseudomonadati</taxon>
        <taxon>Pseudomonadota</taxon>
        <taxon>Gammaproteobacteria</taxon>
        <taxon>Oceanospirillales</taxon>
        <taxon>Halomonadaceae</taxon>
        <taxon>Kushneria</taxon>
    </lineage>
</organism>
<reference evidence="1 2" key="1">
    <citation type="submission" date="2018-07" db="EMBL/GenBank/DDBJ databases">
        <title>Genomic Encyclopedia of Type Strains, Phase IV (KMG-IV): sequencing the most valuable type-strain genomes for metagenomic binning, comparative biology and taxonomic classification.</title>
        <authorList>
            <person name="Goeker M."/>
        </authorList>
    </citation>
    <scope>NUCLEOTIDE SEQUENCE [LARGE SCALE GENOMIC DNA]</scope>
    <source>
        <strain evidence="1 2">DSM 14324</strain>
    </source>
</reference>
<keyword evidence="2" id="KW-1185">Reference proteome</keyword>
<dbReference type="RefSeq" id="WP_147301560.1">
    <property type="nucleotide sequence ID" value="NZ_QRDJ01000012.1"/>
</dbReference>
<protein>
    <submittedName>
        <fullName evidence="1">Uncharacterized protein</fullName>
    </submittedName>
</protein>
<dbReference type="OrthoDB" id="6183344at2"/>
<dbReference type="Proteomes" id="UP000256334">
    <property type="component" value="Unassembled WGS sequence"/>
</dbReference>
<evidence type="ECO:0000313" key="1">
    <source>
        <dbReference type="EMBL" id="REC93349.1"/>
    </source>
</evidence>
<comment type="caution">
    <text evidence="1">The sequence shown here is derived from an EMBL/GenBank/DDBJ whole genome shotgun (WGS) entry which is preliminary data.</text>
</comment>
<accession>A0A3D9DSG7</accession>
<dbReference type="AlphaFoldDB" id="A0A3D9DSG7"/>
<gene>
    <name evidence="1" type="ORF">C8D72_3393</name>
</gene>
<dbReference type="EMBL" id="QRDJ01000012">
    <property type="protein sequence ID" value="REC93349.1"/>
    <property type="molecule type" value="Genomic_DNA"/>
</dbReference>
<proteinExistence type="predicted"/>
<name>A0A3D9DSG7_9GAMM</name>
<sequence length="182" mass="20149">MEHYSTAHRLNDHEIDVVLAALRLLQQMPHDQIPAGILDIAGESLGHIDISELCERLNMGCVDDQENDHLMLLRRIRAEMSRPDWNSDLLDRVETALEQGGWPIFVTDHEGWYLDEHDGRYTVTSEDGGPYASNDEAIAAIGKRFAAGSHWHGEVLDAIGMTACGYVLAMPDAPVPLAGSYS</sequence>